<evidence type="ECO:0000256" key="3">
    <source>
        <dbReference type="ARBA" id="ARBA00022692"/>
    </source>
</evidence>
<dbReference type="STRING" id="1125725.HMPREF1325_1971"/>
<feature type="transmembrane region" description="Helical" evidence="7">
    <location>
        <begin position="58"/>
        <end position="75"/>
    </location>
</feature>
<proteinExistence type="inferred from homology"/>
<dbReference type="SUPFAM" id="SSF81345">
    <property type="entry name" value="ABC transporter involved in vitamin B12 uptake, BtuC"/>
    <property type="match status" value="1"/>
</dbReference>
<dbReference type="Gene3D" id="1.10.3470.10">
    <property type="entry name" value="ABC transporter involved in vitamin B12 uptake, BtuC"/>
    <property type="match status" value="1"/>
</dbReference>
<comment type="similarity">
    <text evidence="2 6">Belongs to the ABC-3 integral membrane protein family.</text>
</comment>
<evidence type="ECO:0000256" key="6">
    <source>
        <dbReference type="RuleBase" id="RU003943"/>
    </source>
</evidence>
<dbReference type="AlphaFoldDB" id="U2LJS6"/>
<feature type="transmembrane region" description="Helical" evidence="7">
    <location>
        <begin position="186"/>
        <end position="206"/>
    </location>
</feature>
<evidence type="ECO:0000313" key="11">
    <source>
        <dbReference type="Proteomes" id="UP000016646"/>
    </source>
</evidence>
<keyword evidence="4 7" id="KW-1133">Transmembrane helix</keyword>
<accession>U2LJS6</accession>
<dbReference type="EMBL" id="AUZJ01000014">
    <property type="protein sequence ID" value="ERF61236.1"/>
    <property type="molecule type" value="Genomic_DNA"/>
</dbReference>
<dbReference type="Proteomes" id="UP000016646">
    <property type="component" value="Unassembled WGS sequence"/>
</dbReference>
<dbReference type="PROSITE" id="PS51257">
    <property type="entry name" value="PROKAR_LIPOPROTEIN"/>
    <property type="match status" value="1"/>
</dbReference>
<dbReference type="GO" id="GO:0055085">
    <property type="term" value="P:transmembrane transport"/>
    <property type="evidence" value="ECO:0007669"/>
    <property type="project" value="InterPro"/>
</dbReference>
<feature type="transmembrane region" description="Helical" evidence="7">
    <location>
        <begin position="218"/>
        <end position="236"/>
    </location>
</feature>
<evidence type="ECO:0000313" key="10">
    <source>
        <dbReference type="Proteomes" id="UP000016412"/>
    </source>
</evidence>
<comment type="subcellular location">
    <subcellularLocation>
        <location evidence="6">Cell membrane</location>
        <topology evidence="6">Multi-pass membrane protein</topology>
    </subcellularLocation>
    <subcellularLocation>
        <location evidence="1">Membrane</location>
        <topology evidence="1">Multi-pass membrane protein</topology>
    </subcellularLocation>
</comment>
<keyword evidence="6" id="KW-0813">Transport</keyword>
<feature type="transmembrane region" description="Helical" evidence="7">
    <location>
        <begin position="6"/>
        <end position="27"/>
    </location>
</feature>
<name>U2LJS6_TRESO</name>
<dbReference type="PATRIC" id="fig|1125725.3.peg.785"/>
<evidence type="ECO:0000256" key="2">
    <source>
        <dbReference type="ARBA" id="ARBA00008034"/>
    </source>
</evidence>
<dbReference type="PANTHER" id="PTHR30477:SF21">
    <property type="entry name" value="ABC-3 PROTEIN"/>
    <property type="match status" value="1"/>
</dbReference>
<dbReference type="PANTHER" id="PTHR30477">
    <property type="entry name" value="ABC-TRANSPORTER METAL-BINDING PROTEIN"/>
    <property type="match status" value="1"/>
</dbReference>
<evidence type="ECO:0000256" key="7">
    <source>
        <dbReference type="SAM" id="Phobius"/>
    </source>
</evidence>
<keyword evidence="5 7" id="KW-0472">Membrane</keyword>
<dbReference type="eggNOG" id="COG1108">
    <property type="taxonomic scope" value="Bacteria"/>
</dbReference>
<feature type="transmembrane region" description="Helical" evidence="7">
    <location>
        <begin position="242"/>
        <end position="261"/>
    </location>
</feature>
<dbReference type="Proteomes" id="UP000016412">
    <property type="component" value="Unassembled WGS sequence"/>
</dbReference>
<dbReference type="InterPro" id="IPR037294">
    <property type="entry name" value="ABC_BtuC-like"/>
</dbReference>
<comment type="caution">
    <text evidence="8">The sequence shown here is derived from an EMBL/GenBank/DDBJ whole genome shotgun (WGS) entry which is preliminary data.</text>
</comment>
<dbReference type="InterPro" id="IPR001626">
    <property type="entry name" value="ABC_TroCD"/>
</dbReference>
<feature type="transmembrane region" description="Helical" evidence="7">
    <location>
        <begin position="120"/>
        <end position="145"/>
    </location>
</feature>
<evidence type="ECO:0000256" key="1">
    <source>
        <dbReference type="ARBA" id="ARBA00004141"/>
    </source>
</evidence>
<keyword evidence="3 6" id="KW-0812">Transmembrane</keyword>
<evidence type="ECO:0000256" key="4">
    <source>
        <dbReference type="ARBA" id="ARBA00022989"/>
    </source>
</evidence>
<evidence type="ECO:0000256" key="5">
    <source>
        <dbReference type="ARBA" id="ARBA00023136"/>
    </source>
</evidence>
<evidence type="ECO:0000313" key="8">
    <source>
        <dbReference type="EMBL" id="ERF61236.1"/>
    </source>
</evidence>
<feature type="transmembrane region" description="Helical" evidence="7">
    <location>
        <begin position="82"/>
        <end position="100"/>
    </location>
</feature>
<reference evidence="10 11" key="1">
    <citation type="submission" date="2013-08" db="EMBL/GenBank/DDBJ databases">
        <authorList>
            <person name="Durkin A.S."/>
            <person name="Haft D.R."/>
            <person name="McCorrison J."/>
            <person name="Torralba M."/>
            <person name="Gillis M."/>
            <person name="Haft D.H."/>
            <person name="Methe B."/>
            <person name="Sutton G."/>
            <person name="Nelson K.E."/>
        </authorList>
    </citation>
    <scope>NUCLEOTIDE SEQUENCE [LARGE SCALE GENOMIC DNA]</scope>
    <source>
        <strain evidence="9 11">ATCC 35536</strain>
        <strain evidence="8 10">VPI DR56BR1116</strain>
    </source>
</reference>
<dbReference type="GO" id="GO:0043190">
    <property type="term" value="C:ATP-binding cassette (ABC) transporter complex"/>
    <property type="evidence" value="ECO:0007669"/>
    <property type="project" value="InterPro"/>
</dbReference>
<gene>
    <name evidence="9" type="ORF">HMPREF0860_1349</name>
    <name evidence="8" type="ORF">HMPREF1325_1971</name>
</gene>
<feature type="transmembrane region" description="Helical" evidence="7">
    <location>
        <begin position="157"/>
        <end position="180"/>
    </location>
</feature>
<sequence>MLPPVFRGGIALVVSGACFPLCGVMVLRLQLVPLRYMLMHGVILGGALALAFSLPLVPVILAVNIVLIFAMTAFTKNENFGFGGASAAAMVFSMALASLVMRIGGVPAKDTLSLLWGSPFALGVSDLAFLAGLAIFLASYVLINFRNIAALFYSREIAYSLGIHVRVHYTFMVAIIAFTVAIAMKLLGAFLIDALLVLPVLSSAAFLRRKKGQGIGSLFLLSSVSGCIFAAGGYVLAVVFDLPPGAVIAIIAGIAYAVFSVI</sequence>
<dbReference type="EMBL" id="AVQI01000016">
    <property type="protein sequence ID" value="ERK04678.1"/>
    <property type="molecule type" value="Genomic_DNA"/>
</dbReference>
<evidence type="ECO:0000313" key="9">
    <source>
        <dbReference type="EMBL" id="ERK04678.1"/>
    </source>
</evidence>
<dbReference type="Pfam" id="PF00950">
    <property type="entry name" value="ABC-3"/>
    <property type="match status" value="1"/>
</dbReference>
<organism evidence="8 10">
    <name type="scientific">Treponema socranskii subsp. socranskii VPI DR56BR1116 = ATCC 35536</name>
    <dbReference type="NCBI Taxonomy" id="1125725"/>
    <lineage>
        <taxon>Bacteria</taxon>
        <taxon>Pseudomonadati</taxon>
        <taxon>Spirochaetota</taxon>
        <taxon>Spirochaetia</taxon>
        <taxon>Spirochaetales</taxon>
        <taxon>Treponemataceae</taxon>
        <taxon>Treponema</taxon>
    </lineage>
</organism>
<keyword evidence="11" id="KW-1185">Reference proteome</keyword>
<protein>
    <submittedName>
        <fullName evidence="8">ABC 3 transport family protein</fullName>
    </submittedName>
</protein>